<keyword evidence="3" id="KW-1185">Reference proteome</keyword>
<dbReference type="Proteomes" id="UP001432062">
    <property type="component" value="Chromosome"/>
</dbReference>
<evidence type="ECO:0000256" key="1">
    <source>
        <dbReference type="SAM" id="Phobius"/>
    </source>
</evidence>
<feature type="transmembrane region" description="Helical" evidence="1">
    <location>
        <begin position="23"/>
        <end position="46"/>
    </location>
</feature>
<evidence type="ECO:0000313" key="2">
    <source>
        <dbReference type="EMBL" id="WUV49502.1"/>
    </source>
</evidence>
<accession>A0ABZ1Z1S3</accession>
<name>A0ABZ1Z1S3_9NOCA</name>
<keyword evidence="1" id="KW-0812">Transmembrane</keyword>
<sequence>MTEQQGTDEEPVIEVDQTDRRSIAPFIAAAVFAAVVLVAIVLGAVLSPAEKNVTESDKIAAAVQRYAEARATTDSTPPPGVACPGFDESKTPLAGQFGGAAAGKSIKVTKIENAMVDGDRAKATVTIAVDGRETPATWNLTRSQDRWIVCG</sequence>
<protein>
    <recommendedName>
        <fullName evidence="4">Lumazine-binding protein</fullName>
    </recommendedName>
</protein>
<keyword evidence="1" id="KW-1133">Transmembrane helix</keyword>
<evidence type="ECO:0008006" key="4">
    <source>
        <dbReference type="Google" id="ProtNLM"/>
    </source>
</evidence>
<reference evidence="2" key="1">
    <citation type="submission" date="2022-10" db="EMBL/GenBank/DDBJ databases">
        <title>The complete genomes of actinobacterial strains from the NBC collection.</title>
        <authorList>
            <person name="Joergensen T.S."/>
            <person name="Alvarez Arevalo M."/>
            <person name="Sterndorff E.B."/>
            <person name="Faurdal D."/>
            <person name="Vuksanovic O."/>
            <person name="Mourched A.-S."/>
            <person name="Charusanti P."/>
            <person name="Shaw S."/>
            <person name="Blin K."/>
            <person name="Weber T."/>
        </authorList>
    </citation>
    <scope>NUCLEOTIDE SEQUENCE</scope>
    <source>
        <strain evidence="2">NBC_01482</strain>
    </source>
</reference>
<organism evidence="2 3">
    <name type="scientific">Nocardia vinacea</name>
    <dbReference type="NCBI Taxonomy" id="96468"/>
    <lineage>
        <taxon>Bacteria</taxon>
        <taxon>Bacillati</taxon>
        <taxon>Actinomycetota</taxon>
        <taxon>Actinomycetes</taxon>
        <taxon>Mycobacteriales</taxon>
        <taxon>Nocardiaceae</taxon>
        <taxon>Nocardia</taxon>
    </lineage>
</organism>
<gene>
    <name evidence="2" type="ORF">OG563_15605</name>
</gene>
<dbReference type="RefSeq" id="WP_329414075.1">
    <property type="nucleotide sequence ID" value="NZ_CP109441.1"/>
</dbReference>
<dbReference type="EMBL" id="CP109441">
    <property type="protein sequence ID" value="WUV49502.1"/>
    <property type="molecule type" value="Genomic_DNA"/>
</dbReference>
<proteinExistence type="predicted"/>
<evidence type="ECO:0000313" key="3">
    <source>
        <dbReference type="Proteomes" id="UP001432062"/>
    </source>
</evidence>
<keyword evidence="1" id="KW-0472">Membrane</keyword>